<dbReference type="PANTHER" id="PTHR34825">
    <property type="entry name" value="CONSERVED PROTEIN, WITH A WEAK D-GALACTARATE DEHYDRATASE/ALTRONATE HYDROLASE DOMAIN"/>
    <property type="match status" value="1"/>
</dbReference>
<sequence length="575" mass="67108">MEKKYMNENKKMVEHGPKGLKRIPIGISDYRKLKTGDYYIVDKSLLIKEFLDSGAEVTLVTRPRRFGKTLNMSMMAEFFDITKDSKDIFKDTAIMDTEYVREMNQYPTIFLSFADAKNSQTNVVMQIKSQLLKEYQKNKQLFKEIDMFEKPRFELIMKGLSNLQDGSLETVPNAISFLTEKLHQYYAKRVMLFIDEYDMPFIESHIHGFYNKVHSSLSVMLSSALKDNSYLQYAMLTGIQRVVKENIFSGLNNPEVRTVSDPAYSQHFGFMKEEAEALLKYYGLECSEEVKAMYDGYYIGGTEIYNPWSIINYAKNHKLIPYWVNVSSNQLIKKAMAEMKKEPGENGKSKSEFETKYEELIENKQVETVLDLERCFYEEADTASLWGLFVNAGYLTIRQEKSSTYLLEIPNNEVAEEFQRLTLNYLNKDYDTFTMMIRGLYDKEPGEFLKNYQSFLLGSTSYHDLISENSYHTLLLGMCACLYADYEVKSNREDGKGRYDILLQSKTDKYPSYIIELKYLKKEEYDKHPELLKEKCEEALQQIETNRYDVTLHGQVIHIALAHSGKDVEMLWKKA</sequence>
<dbReference type="SUPFAM" id="SSF52540">
    <property type="entry name" value="P-loop containing nucleoside triphosphate hydrolases"/>
    <property type="match status" value="1"/>
</dbReference>
<dbReference type="InterPro" id="IPR012547">
    <property type="entry name" value="PDDEXK_9"/>
</dbReference>
<protein>
    <submittedName>
        <fullName evidence="2">AAA family ATPase</fullName>
    </submittedName>
</protein>
<name>A0AAP9MF73_CLOIN</name>
<reference evidence="2 3" key="1">
    <citation type="submission" date="2020-02" db="EMBL/GenBank/DDBJ databases">
        <authorList>
            <person name="Kociolek L.K."/>
            <person name="Ozer E.A."/>
        </authorList>
    </citation>
    <scope>NUCLEOTIDE SEQUENCE [LARGE SCALE GENOMIC DNA]</scope>
    <source>
        <strain evidence="2 3">ATCC 14501</strain>
    </source>
</reference>
<evidence type="ECO:0000259" key="1">
    <source>
        <dbReference type="Pfam" id="PF09820"/>
    </source>
</evidence>
<dbReference type="Pfam" id="PF09820">
    <property type="entry name" value="AAA-ATPase_like"/>
    <property type="match status" value="1"/>
</dbReference>
<dbReference type="InterPro" id="IPR018631">
    <property type="entry name" value="AAA-ATPase-like_dom"/>
</dbReference>
<dbReference type="EMBL" id="CP048838">
    <property type="protein sequence ID" value="QJA02091.1"/>
    <property type="molecule type" value="Genomic_DNA"/>
</dbReference>
<dbReference type="Proteomes" id="UP000503330">
    <property type="component" value="Chromosome"/>
</dbReference>
<gene>
    <name evidence="2" type="ORF">G4D54_06475</name>
</gene>
<dbReference type="InterPro" id="IPR027417">
    <property type="entry name" value="P-loop_NTPase"/>
</dbReference>
<dbReference type="Pfam" id="PF08011">
    <property type="entry name" value="PDDEXK_9"/>
    <property type="match status" value="1"/>
</dbReference>
<dbReference type="PANTHER" id="PTHR34825:SF1">
    <property type="entry name" value="AAA-ATPASE-LIKE DOMAIN-CONTAINING PROTEIN"/>
    <property type="match status" value="1"/>
</dbReference>
<dbReference type="Gene3D" id="3.40.50.300">
    <property type="entry name" value="P-loop containing nucleotide triphosphate hydrolases"/>
    <property type="match status" value="1"/>
</dbReference>
<organism evidence="2 3">
    <name type="scientific">Clostridium innocuum</name>
    <dbReference type="NCBI Taxonomy" id="1522"/>
    <lineage>
        <taxon>Bacteria</taxon>
        <taxon>Bacillati</taxon>
        <taxon>Bacillota</taxon>
        <taxon>Clostridia</taxon>
        <taxon>Eubacteriales</taxon>
        <taxon>Clostridiaceae</taxon>
        <taxon>Clostridium</taxon>
    </lineage>
</organism>
<evidence type="ECO:0000313" key="3">
    <source>
        <dbReference type="Proteomes" id="UP000503330"/>
    </source>
</evidence>
<proteinExistence type="predicted"/>
<accession>A0AAP9MF73</accession>
<evidence type="ECO:0000313" key="2">
    <source>
        <dbReference type="EMBL" id="QJA02091.1"/>
    </source>
</evidence>
<dbReference type="AlphaFoldDB" id="A0AAP9MF73"/>
<feature type="domain" description="AAA-ATPase-like" evidence="1">
    <location>
        <begin position="24"/>
        <end position="248"/>
    </location>
</feature>